<feature type="transmembrane region" description="Helical" evidence="1">
    <location>
        <begin position="20"/>
        <end position="39"/>
    </location>
</feature>
<dbReference type="RefSeq" id="WP_109625399.1">
    <property type="nucleotide sequence ID" value="NZ_JANKBI010000002.1"/>
</dbReference>
<dbReference type="EMBL" id="QGGY01000003">
    <property type="protein sequence ID" value="PWJ77288.1"/>
    <property type="molecule type" value="Genomic_DNA"/>
</dbReference>
<evidence type="ECO:0008006" key="4">
    <source>
        <dbReference type="Google" id="ProtNLM"/>
    </source>
</evidence>
<dbReference type="PANTHER" id="PTHR37305">
    <property type="entry name" value="INTEGRAL MEMBRANE PROTEIN-RELATED"/>
    <property type="match status" value="1"/>
</dbReference>
<accession>A0AB73T6Y8</accession>
<evidence type="ECO:0000256" key="1">
    <source>
        <dbReference type="SAM" id="Phobius"/>
    </source>
</evidence>
<evidence type="ECO:0000313" key="2">
    <source>
        <dbReference type="EMBL" id="PWJ77288.1"/>
    </source>
</evidence>
<keyword evidence="1" id="KW-0812">Transmembrane</keyword>
<feature type="transmembrane region" description="Helical" evidence="1">
    <location>
        <begin position="182"/>
        <end position="201"/>
    </location>
</feature>
<reference evidence="2 3" key="1">
    <citation type="submission" date="2018-05" db="EMBL/GenBank/DDBJ databases">
        <authorList>
            <person name="Goeker M."/>
            <person name="Huntemann M."/>
            <person name="Clum A."/>
            <person name="Pillay M."/>
            <person name="Palaniappan K."/>
            <person name="Varghese N."/>
            <person name="Mikhailova N."/>
            <person name="Stamatis D."/>
            <person name="Reddy T."/>
            <person name="Daum C."/>
            <person name="Shapiro N."/>
            <person name="Ivanova N."/>
            <person name="Kyrpides N."/>
            <person name="Woyke T."/>
        </authorList>
    </citation>
    <scope>NUCLEOTIDE SEQUENCE [LARGE SCALE GENOMIC DNA]</scope>
    <source>
        <strain evidence="2 3">DSM 26524</strain>
    </source>
</reference>
<dbReference type="Proteomes" id="UP000245412">
    <property type="component" value="Unassembled WGS sequence"/>
</dbReference>
<proteinExistence type="predicted"/>
<name>A0AB73T6Y8_9FIRM</name>
<keyword evidence="1" id="KW-0472">Membrane</keyword>
<keyword evidence="3" id="KW-1185">Reference proteome</keyword>
<dbReference type="PROSITE" id="PS50096">
    <property type="entry name" value="IQ"/>
    <property type="match status" value="1"/>
</dbReference>
<keyword evidence="1" id="KW-1133">Transmembrane helix</keyword>
<organism evidence="2 3">
    <name type="scientific">Murimonas intestini</name>
    <dbReference type="NCBI Taxonomy" id="1337051"/>
    <lineage>
        <taxon>Bacteria</taxon>
        <taxon>Bacillati</taxon>
        <taxon>Bacillota</taxon>
        <taxon>Clostridia</taxon>
        <taxon>Lachnospirales</taxon>
        <taxon>Lachnospiraceae</taxon>
        <taxon>Murimonas</taxon>
    </lineage>
</organism>
<feature type="transmembrane region" description="Helical" evidence="1">
    <location>
        <begin position="368"/>
        <end position="392"/>
    </location>
</feature>
<comment type="caution">
    <text evidence="2">The sequence shown here is derived from an EMBL/GenBank/DDBJ whole genome shotgun (WGS) entry which is preliminary data.</text>
</comment>
<protein>
    <recommendedName>
        <fullName evidence="4">ABC transporter permease</fullName>
    </recommendedName>
</protein>
<evidence type="ECO:0000313" key="3">
    <source>
        <dbReference type="Proteomes" id="UP000245412"/>
    </source>
</evidence>
<sequence>MRILELMGYEYKKMFNRRSFWLNIIAGFLLMGTSGFLMLTGKVYLEGEFAYTHMEYINAEKEAGSSINGIRLDEKTLTEAQKKWNERQKLVPGKDITKDNFLEIQREYLPYVFISRLGRWEEDEQNAQMFYEDRAERQMALWNSGKLSDEEIKYLKEQDSRIERPWKYAYNDAYGQFQSLNFTNIMILSILIVICLSPVFAEEYTTHVDALMLSAKNGRKRVITAKILTGLSFAAVLSLTGYLAMLAEQVIIYGKGDLSAPMQVILELEDYAYPFSTGKMLLITLACSVLASLLSAVIVMMCSARMKSSFGPAVTGILMAFLPVFSGIVPESFRGIHMFVQAFPGNFGTYKSIFSNQLMGIGNLLFPAYIYVPVFYAAAAAVMIALAARGYLRRQL</sequence>
<feature type="transmembrane region" description="Helical" evidence="1">
    <location>
        <begin position="222"/>
        <end position="245"/>
    </location>
</feature>
<dbReference type="AlphaFoldDB" id="A0AB73T6Y8"/>
<gene>
    <name evidence="2" type="ORF">C7383_103129</name>
</gene>
<feature type="transmembrane region" description="Helical" evidence="1">
    <location>
        <begin position="309"/>
        <end position="329"/>
    </location>
</feature>
<feature type="transmembrane region" description="Helical" evidence="1">
    <location>
        <begin position="280"/>
        <end position="302"/>
    </location>
</feature>
<dbReference type="PANTHER" id="PTHR37305:SF1">
    <property type="entry name" value="MEMBRANE PROTEIN"/>
    <property type="match status" value="1"/>
</dbReference>